<name>A0A9N9VH62_9HYPO</name>
<dbReference type="InterPro" id="IPR054471">
    <property type="entry name" value="GPIID_WHD"/>
</dbReference>
<sequence>MTQKTILNLELSTTRIAEAVSVYIRYKVTELQEMKGFDDGRRNQIILYLDGNANQTFLWVAMVCERLQSSRSWKILDGLKDLPAGLNALYGRMIRYVEDSEDADLLFEVLSLVSVAHRPMSLSEMAAILNIPSEITMNEKILREVICCCGSFLTIRDDFVYFIHQSAQEFLLHQTASLVFPGGIEKKHIYIALKSLSVLSGILKRDIYDLGEPDLSLRYQNSV</sequence>
<evidence type="ECO:0000313" key="3">
    <source>
        <dbReference type="Proteomes" id="UP000696573"/>
    </source>
</evidence>
<feature type="domain" description="GPI inositol-deacylase winged helix" evidence="1">
    <location>
        <begin position="108"/>
        <end position="174"/>
    </location>
</feature>
<evidence type="ECO:0000313" key="2">
    <source>
        <dbReference type="EMBL" id="CAH0025038.1"/>
    </source>
</evidence>
<protein>
    <recommendedName>
        <fullName evidence="1">GPI inositol-deacylase winged helix domain-containing protein</fullName>
    </recommendedName>
</protein>
<organism evidence="2 3">
    <name type="scientific">Clonostachys rhizophaga</name>
    <dbReference type="NCBI Taxonomy" id="160324"/>
    <lineage>
        <taxon>Eukaryota</taxon>
        <taxon>Fungi</taxon>
        <taxon>Dikarya</taxon>
        <taxon>Ascomycota</taxon>
        <taxon>Pezizomycotina</taxon>
        <taxon>Sordariomycetes</taxon>
        <taxon>Hypocreomycetidae</taxon>
        <taxon>Hypocreales</taxon>
        <taxon>Bionectriaceae</taxon>
        <taxon>Clonostachys</taxon>
    </lineage>
</organism>
<accession>A0A9N9VH62</accession>
<reference evidence="2" key="1">
    <citation type="submission" date="2021-10" db="EMBL/GenBank/DDBJ databases">
        <authorList>
            <person name="Piombo E."/>
        </authorList>
    </citation>
    <scope>NUCLEOTIDE SEQUENCE</scope>
</reference>
<dbReference type="AlphaFoldDB" id="A0A9N9VH62"/>
<gene>
    <name evidence="2" type="ORF">CRHIZ90672A_00005183</name>
</gene>
<dbReference type="PANTHER" id="PTHR10039">
    <property type="entry name" value="AMELOGENIN"/>
    <property type="match status" value="1"/>
</dbReference>
<evidence type="ECO:0000259" key="1">
    <source>
        <dbReference type="Pfam" id="PF22939"/>
    </source>
</evidence>
<proteinExistence type="predicted"/>
<dbReference type="Pfam" id="PF22939">
    <property type="entry name" value="WHD_GPIID"/>
    <property type="match status" value="1"/>
</dbReference>
<keyword evidence="3" id="KW-1185">Reference proteome</keyword>
<dbReference type="EMBL" id="CABFNQ020000702">
    <property type="protein sequence ID" value="CAH0025038.1"/>
    <property type="molecule type" value="Genomic_DNA"/>
</dbReference>
<comment type="caution">
    <text evidence="2">The sequence shown here is derived from an EMBL/GenBank/DDBJ whole genome shotgun (WGS) entry which is preliminary data.</text>
</comment>
<dbReference type="OrthoDB" id="538223at2759"/>
<dbReference type="Proteomes" id="UP000696573">
    <property type="component" value="Unassembled WGS sequence"/>
</dbReference>